<proteinExistence type="predicted"/>
<dbReference type="RefSeq" id="WP_106306950.1">
    <property type="nucleotide sequence ID" value="NZ_PVWO01000215.1"/>
</dbReference>
<dbReference type="AlphaFoldDB" id="A0A2T1GCC1"/>
<dbReference type="Proteomes" id="UP000238937">
    <property type="component" value="Unassembled WGS sequence"/>
</dbReference>
<evidence type="ECO:0000313" key="2">
    <source>
        <dbReference type="EMBL" id="PSB55037.1"/>
    </source>
</evidence>
<accession>A0A2T1GCC1</accession>
<organism evidence="2 3">
    <name type="scientific">Chamaesiphon polymorphus CCALA 037</name>
    <dbReference type="NCBI Taxonomy" id="2107692"/>
    <lineage>
        <taxon>Bacteria</taxon>
        <taxon>Bacillati</taxon>
        <taxon>Cyanobacteriota</taxon>
        <taxon>Cyanophyceae</taxon>
        <taxon>Gomontiellales</taxon>
        <taxon>Chamaesiphonaceae</taxon>
        <taxon>Chamaesiphon</taxon>
    </lineage>
</organism>
<dbReference type="Pfam" id="PF25135">
    <property type="entry name" value="DUF7822"/>
    <property type="match status" value="1"/>
</dbReference>
<evidence type="ECO:0000313" key="3">
    <source>
        <dbReference type="Proteomes" id="UP000238937"/>
    </source>
</evidence>
<keyword evidence="3" id="KW-1185">Reference proteome</keyword>
<reference evidence="2 3" key="1">
    <citation type="submission" date="2018-03" db="EMBL/GenBank/DDBJ databases">
        <title>The ancient ancestry and fast evolution of plastids.</title>
        <authorList>
            <person name="Moore K.R."/>
            <person name="Magnabosco C."/>
            <person name="Momper L."/>
            <person name="Gold D.A."/>
            <person name="Bosak T."/>
            <person name="Fournier G.P."/>
        </authorList>
    </citation>
    <scope>NUCLEOTIDE SEQUENCE [LARGE SCALE GENOMIC DNA]</scope>
    <source>
        <strain evidence="2 3">CCALA 037</strain>
    </source>
</reference>
<comment type="caution">
    <text evidence="2">The sequence shown here is derived from an EMBL/GenBank/DDBJ whole genome shotgun (WGS) entry which is preliminary data.</text>
</comment>
<sequence length="171" mass="19535">MCDSVEFRDIAEWKSFIPVAHLILVGENPTPCQSAIWTVEEKIAIEGDANITRPLFLKLLDWLEPQVDEGFANAAREAREYLMRADRQGDKFHLELGEIYELEGLDLPEMATETISNAALAKEIFLDVKRVLERDGSTIDSFEHVSLRAITNWEEQFGCYFSHVLYFHLGG</sequence>
<gene>
    <name evidence="2" type="ORF">C7B77_16315</name>
</gene>
<dbReference type="InterPro" id="IPR056724">
    <property type="entry name" value="DUF7822"/>
</dbReference>
<feature type="domain" description="DUF7822" evidence="1">
    <location>
        <begin position="6"/>
        <end position="117"/>
    </location>
</feature>
<evidence type="ECO:0000259" key="1">
    <source>
        <dbReference type="Pfam" id="PF25135"/>
    </source>
</evidence>
<protein>
    <recommendedName>
        <fullName evidence="1">DUF7822 domain-containing protein</fullName>
    </recommendedName>
</protein>
<name>A0A2T1GCC1_9CYAN</name>
<dbReference type="EMBL" id="PVWO01000215">
    <property type="protein sequence ID" value="PSB55037.1"/>
    <property type="molecule type" value="Genomic_DNA"/>
</dbReference>